<accession>A0A3G6J6K1</accession>
<evidence type="ECO:0000313" key="3">
    <source>
        <dbReference type="Proteomes" id="UP000271587"/>
    </source>
</evidence>
<dbReference type="InterPro" id="IPR011009">
    <property type="entry name" value="Kinase-like_dom_sf"/>
</dbReference>
<proteinExistence type="predicted"/>
<dbReference type="GO" id="GO:0016301">
    <property type="term" value="F:kinase activity"/>
    <property type="evidence" value="ECO:0007669"/>
    <property type="project" value="UniProtKB-KW"/>
</dbReference>
<dbReference type="KEGG" id="cgk:CGERO_08895"/>
<dbReference type="RefSeq" id="WP_245998819.1">
    <property type="nucleotide sequence ID" value="NZ_CP033897.1"/>
</dbReference>
<evidence type="ECO:0000259" key="1">
    <source>
        <dbReference type="Pfam" id="PF13224"/>
    </source>
</evidence>
<evidence type="ECO:0000313" key="2">
    <source>
        <dbReference type="EMBL" id="AZA12070.1"/>
    </source>
</evidence>
<gene>
    <name evidence="2" type="ORF">CGERO_08895</name>
</gene>
<reference evidence="2 3" key="1">
    <citation type="submission" date="2018-11" db="EMBL/GenBank/DDBJ databases">
        <authorList>
            <person name="Kleinhagauer T."/>
            <person name="Glaeser S.P."/>
            <person name="Spergser J."/>
            <person name="Ruckert C."/>
            <person name="Kaempfer P."/>
            <person name="Busse H.-J."/>
        </authorList>
    </citation>
    <scope>NUCLEOTIDE SEQUENCE [LARGE SCALE GENOMIC DNA]</scope>
    <source>
        <strain evidence="2 3">W8</strain>
    </source>
</reference>
<dbReference type="Pfam" id="PF13224">
    <property type="entry name" value="DUF4032"/>
    <property type="match status" value="1"/>
</dbReference>
<dbReference type="SUPFAM" id="SSF56112">
    <property type="entry name" value="Protein kinase-like (PK-like)"/>
    <property type="match status" value="1"/>
</dbReference>
<sequence>MEQPSMQITSGALAPALLTLPWDLPLAAWPEDLLAALPRGISRHEVRFVNLPGRVIAIKEIGHRSAYHEYKMLRDLGRLGAQAVRPLAVITGRKDAQGEELTAALVTEHLEFSLPYRAVFSQAMREETATRLIDSIAVLLVRLHLLNFFWGDVSLSNTLFRRDADSFSGYLVDAETGEFQPKLSDHRRLYDLEIARVNIIGELMDLQAGQLLPADVDAIEIGNAIAAQYERLWQELTEEQRLSTSEPWKIEQRIERLNDLGFDVGELKITRDSSGDELRIRPRVVDAGHHHRALMRLTGMDVQEGQARRILNAITTYQVLNHKERLPIEQVAHTWLAEVFEPTVAAIPPAFAAKLEPAQVFHEVLEHQWYLAESRQAEVPLEEAVQAYIRDVLPHHRDEAVWLDSDPNDELSEDNRDRR</sequence>
<keyword evidence="2" id="KW-0418">Kinase</keyword>
<keyword evidence="2" id="KW-0808">Transferase</keyword>
<keyword evidence="3" id="KW-1185">Reference proteome</keyword>
<name>A0A3G6J6K1_9CORY</name>
<dbReference type="EMBL" id="CP033897">
    <property type="protein sequence ID" value="AZA12070.1"/>
    <property type="molecule type" value="Genomic_DNA"/>
</dbReference>
<dbReference type="AlphaFoldDB" id="A0A3G6J6K1"/>
<organism evidence="2 3">
    <name type="scientific">Corynebacterium gerontici</name>
    <dbReference type="NCBI Taxonomy" id="2079234"/>
    <lineage>
        <taxon>Bacteria</taxon>
        <taxon>Bacillati</taxon>
        <taxon>Actinomycetota</taxon>
        <taxon>Actinomycetes</taxon>
        <taxon>Mycobacteriales</taxon>
        <taxon>Corynebacteriaceae</taxon>
        <taxon>Corynebacterium</taxon>
    </lineage>
</organism>
<dbReference type="Proteomes" id="UP000271587">
    <property type="component" value="Chromosome"/>
</dbReference>
<protein>
    <submittedName>
        <fullName evidence="2">Lipopolysaccharide kinase (Kdo/WaaP) family protein</fullName>
    </submittedName>
</protein>
<feature type="domain" description="DUF4032" evidence="1">
    <location>
        <begin position="231"/>
        <end position="393"/>
    </location>
</feature>
<dbReference type="Pfam" id="PF06293">
    <property type="entry name" value="Kdo"/>
    <property type="match status" value="1"/>
</dbReference>
<dbReference type="InterPro" id="IPR025111">
    <property type="entry name" value="DUF4032"/>
</dbReference>